<organism evidence="10 11">
    <name type="scientific">Hibiscus syriacus</name>
    <name type="common">Rose of Sharon</name>
    <dbReference type="NCBI Taxonomy" id="106335"/>
    <lineage>
        <taxon>Eukaryota</taxon>
        <taxon>Viridiplantae</taxon>
        <taxon>Streptophyta</taxon>
        <taxon>Embryophyta</taxon>
        <taxon>Tracheophyta</taxon>
        <taxon>Spermatophyta</taxon>
        <taxon>Magnoliopsida</taxon>
        <taxon>eudicotyledons</taxon>
        <taxon>Gunneridae</taxon>
        <taxon>Pentapetalae</taxon>
        <taxon>rosids</taxon>
        <taxon>malvids</taxon>
        <taxon>Malvales</taxon>
        <taxon>Malvaceae</taxon>
        <taxon>Malvoideae</taxon>
        <taxon>Hibiscus</taxon>
    </lineage>
</organism>
<dbReference type="PANTHER" id="PTHR31165">
    <property type="entry name" value="PROTEIN G1-LIKE2"/>
    <property type="match status" value="1"/>
</dbReference>
<dbReference type="PROSITE" id="PS51697">
    <property type="entry name" value="ALOG"/>
    <property type="match status" value="1"/>
</dbReference>
<comment type="similarity">
    <text evidence="2">Belongs to the plant homeotic and developmental regulators ALOG protein family.</text>
</comment>
<dbReference type="AlphaFoldDB" id="A0A6A3CC20"/>
<dbReference type="InterPro" id="IPR040222">
    <property type="entry name" value="ALOG"/>
</dbReference>
<evidence type="ECO:0000259" key="8">
    <source>
        <dbReference type="PROSITE" id="PS51697"/>
    </source>
</evidence>
<keyword evidence="5" id="KW-0238">DNA-binding</keyword>
<evidence type="ECO:0000313" key="10">
    <source>
        <dbReference type="EMBL" id="KAE8726733.1"/>
    </source>
</evidence>
<dbReference type="GO" id="GO:0003677">
    <property type="term" value="F:DNA binding"/>
    <property type="evidence" value="ECO:0007669"/>
    <property type="project" value="UniProtKB-KW"/>
</dbReference>
<keyword evidence="6" id="KW-0804">Transcription</keyword>
<dbReference type="Pfam" id="PF04852">
    <property type="entry name" value="ALOG_dom"/>
    <property type="match status" value="1"/>
</dbReference>
<name>A0A6A3CC20_HIBSY</name>
<evidence type="ECO:0000256" key="4">
    <source>
        <dbReference type="ARBA" id="ARBA00023015"/>
    </source>
</evidence>
<dbReference type="GO" id="GO:0005634">
    <property type="term" value="C:nucleus"/>
    <property type="evidence" value="ECO:0007669"/>
    <property type="project" value="UniProtKB-SubCell"/>
</dbReference>
<dbReference type="GO" id="GO:0009299">
    <property type="term" value="P:mRNA transcription"/>
    <property type="evidence" value="ECO:0007669"/>
    <property type="project" value="TreeGrafter"/>
</dbReference>
<evidence type="ECO:0000256" key="1">
    <source>
        <dbReference type="ARBA" id="ARBA00004123"/>
    </source>
</evidence>
<accession>A0A6A3CC20</accession>
<evidence type="ECO:0000256" key="6">
    <source>
        <dbReference type="ARBA" id="ARBA00023163"/>
    </source>
</evidence>
<keyword evidence="11" id="KW-1185">Reference proteome</keyword>
<gene>
    <name evidence="10" type="ORF">F3Y22_tig00006399pilonHSYRG00001</name>
    <name evidence="9" type="ORF">F3Y22_tig00110317pilonHSYRG00049</name>
</gene>
<dbReference type="Proteomes" id="UP000436088">
    <property type="component" value="Unassembled WGS sequence"/>
</dbReference>
<proteinExistence type="inferred from homology"/>
<dbReference type="EMBL" id="VEPZ02000925">
    <property type="protein sequence ID" value="KAE8710986.1"/>
    <property type="molecule type" value="Genomic_DNA"/>
</dbReference>
<reference evidence="10 11" key="1">
    <citation type="submission" date="2019-09" db="EMBL/GenBank/DDBJ databases">
        <title>Draft genome information of white flower Hibiscus syriacus.</title>
        <authorList>
            <person name="Kim Y.-M."/>
        </authorList>
    </citation>
    <scope>NUCLEOTIDE SEQUENCE [LARGE SCALE GENOMIC DNA]</scope>
    <source>
        <strain evidence="11">cv. Baekdansim</strain>
        <strain evidence="10">YM2019G1</strain>
        <tissue evidence="10">Leaf</tissue>
    </source>
</reference>
<evidence type="ECO:0000313" key="9">
    <source>
        <dbReference type="EMBL" id="KAE8710986.1"/>
    </source>
</evidence>
<evidence type="ECO:0000313" key="11">
    <source>
        <dbReference type="Proteomes" id="UP000436088"/>
    </source>
</evidence>
<comment type="subcellular location">
    <subcellularLocation>
        <location evidence="1">Nucleus</location>
    </subcellularLocation>
</comment>
<evidence type="ECO:0000256" key="3">
    <source>
        <dbReference type="ARBA" id="ARBA00022473"/>
    </source>
</evidence>
<keyword evidence="7" id="KW-0539">Nucleus</keyword>
<sequence length="179" mass="19625">MSAAVAAAAAAANAARVSSNRSSHQRSNQVVNHRRIPFYPPSPQPALLVPVVGRYESLKRRDWNAFQQYLKNHRPHLRLSQCSGVNVLEFLEDRFGNTKIHTQNCPLNRPEPPSPCSCSCPLTEAWSSLDGLVGRLLVAFEENGGGQAEMNPFGSPVVRLYLRGVKDAQARARGIAHSS</sequence>
<evidence type="ECO:0000256" key="2">
    <source>
        <dbReference type="ARBA" id="ARBA00010308"/>
    </source>
</evidence>
<dbReference type="GO" id="GO:0009416">
    <property type="term" value="P:response to light stimulus"/>
    <property type="evidence" value="ECO:0007669"/>
    <property type="project" value="TreeGrafter"/>
</dbReference>
<dbReference type="InterPro" id="IPR006936">
    <property type="entry name" value="ALOG_dom"/>
</dbReference>
<comment type="caution">
    <text evidence="10">The sequence shown here is derived from an EMBL/GenBank/DDBJ whole genome shotgun (WGS) entry which is preliminary data.</text>
</comment>
<feature type="domain" description="ALOG" evidence="8">
    <location>
        <begin position="54"/>
        <end position="179"/>
    </location>
</feature>
<evidence type="ECO:0000256" key="7">
    <source>
        <dbReference type="ARBA" id="ARBA00023242"/>
    </source>
</evidence>
<dbReference type="EMBL" id="VEPZ02000345">
    <property type="protein sequence ID" value="KAE8726733.1"/>
    <property type="molecule type" value="Genomic_DNA"/>
</dbReference>
<keyword evidence="3" id="KW-0217">Developmental protein</keyword>
<dbReference type="PANTHER" id="PTHR31165:SF2">
    <property type="entry name" value="ALOG DOMAIN-CONTAINING PROTEIN"/>
    <property type="match status" value="1"/>
</dbReference>
<keyword evidence="4" id="KW-0805">Transcription regulation</keyword>
<evidence type="ECO:0000256" key="5">
    <source>
        <dbReference type="ARBA" id="ARBA00023125"/>
    </source>
</evidence>
<dbReference type="OrthoDB" id="994062at2759"/>
<protein>
    <submittedName>
        <fullName evidence="10">Protein G1-like6</fullName>
    </submittedName>
</protein>